<feature type="region of interest" description="Disordered" evidence="8">
    <location>
        <begin position="908"/>
        <end position="948"/>
    </location>
</feature>
<proteinExistence type="predicted"/>
<sequence>MAPPRKRGAKGAKTKSELSLGDLVLAKVKGFPPWPAKISRAEDWERTPDPKKYFVQFFGTAEIAFVAPADIQAFTSEAKNKLSARCQGKTVKYFAQAVKEICEEFGALQKKNSSGVGDDSDRSTPGCDAPSVDGAVDSAVEVDLKNGIGTNETRGEIEVKGTGLERCSLRLGDINWQDIKPAISSNANDSSSPVTSSKKKNKLCSDGAKIPKLEVVSGSSPCNFSCPKEEVSCDSNTEDTRNTRTQLGHVKHTLVSYEVSHPAKRLTSSDLVDDATRGLLKTYRQSDCQSHSVVEGKADNAEIKKPALRGEVENRLASRAQTGSVDANTPSDEDGLPQQSAVAGHWRPRNVKSSVTPLHTKRRAVRLYGGDDDDEPRTPIHAGSVKKVHAHSHVSEYVKNTDAHVEGSIHDRPCVRDSGILENGPSKELIPPAKLNGSSSPNPQQTVEKRPKKSTDSHAVLSPGNLGPDKVSSAEAKPVLFSPNNSPFATKPVFEPHKANKSSAKVSGSVSQKKVPTGPYKGSEVVSNALNYTRNQATIEKSKPISSGERQKSTPKSNLRVNDSSLVAGNPMECKSLSIDRLEAGREDKTSSMIDTQISDSVTSMKHLIAAAQAKRRQALSQSLSHGNASSVFVPTTDISGGSPSPAPAVQRLQSSSSIVVEPDSQGYYPHSSLASPSSHARQISSNYQPDNEEIEERRVSSGHRPAGGSLSGGTEAAVARDAFEGMIETLSRTKESIGRATRLAIDCAKYGIANEVVELLIRKLESEPSFHRKVDLFFLVDSITQCSHSHRGIAGASYIPTVQAALPRLLGAAAPPGAGARENRRQCLKVLRLWLERKILPDSLLRRFMDDIGVSNDDTASGFFLKRPSRAERAVDDPIREMEGLLVDEYGSNATFQLPGFLSSNVFEEEEEEEEDLPKASSKESGDRSPFELIPATGDPETCTFTPNDRRHCILEDVDGELEMEDVYGHLKDKRPVTNWLSDLALEQQGSHRILEDAPDNSTDLSPLSEGSPPLPLYSPPPTPPLPASPPPPPPTPPPPPPPPSSPLPPPPPPPPSHPHLLPSVPAGLPPSLPPQPSVASQQLQSHQSSIPPSPNMAYQPSVPYEYCGTSSGNQDVQIAANTPHGAHIDAAVRSEMFLQQSPCFAPAGVCSSREPSGYNSCGSLDYGRGDVYINPQASQPNPQFQSATAPFTQRPFHPAPPPQTPSSHFSYTKASVQQHPQKPYPPPYSMLNLPDGSRRYVADEPWRVPSNDFNPDNQHGVWMSGGRTSCSGPPFTQEGYFRPPLERLPNSSVKFQPAAPSTLPADAPPRGHHSSQMMPCRQDMSSLTCWRPA</sequence>
<dbReference type="SMART" id="SM00293">
    <property type="entry name" value="PWWP"/>
    <property type="match status" value="1"/>
</dbReference>
<dbReference type="Gene3D" id="2.30.30.140">
    <property type="match status" value="1"/>
</dbReference>
<organism evidence="11 12">
    <name type="scientific">Ilex paraguariensis</name>
    <name type="common">yerba mate</name>
    <dbReference type="NCBI Taxonomy" id="185542"/>
    <lineage>
        <taxon>Eukaryota</taxon>
        <taxon>Viridiplantae</taxon>
        <taxon>Streptophyta</taxon>
        <taxon>Embryophyta</taxon>
        <taxon>Tracheophyta</taxon>
        <taxon>Spermatophyta</taxon>
        <taxon>Magnoliopsida</taxon>
        <taxon>eudicotyledons</taxon>
        <taxon>Gunneridae</taxon>
        <taxon>Pentapetalae</taxon>
        <taxon>asterids</taxon>
        <taxon>campanulids</taxon>
        <taxon>Aquifoliales</taxon>
        <taxon>Aquifoliaceae</taxon>
        <taxon>Ilex</taxon>
    </lineage>
</organism>
<dbReference type="GO" id="GO:0005634">
    <property type="term" value="C:nucleus"/>
    <property type="evidence" value="ECO:0007669"/>
    <property type="project" value="UniProtKB-SubCell"/>
</dbReference>
<feature type="compositionally biased region" description="Polar residues" evidence="8">
    <location>
        <begin position="319"/>
        <end position="330"/>
    </location>
</feature>
<gene>
    <name evidence="11" type="ORF">ILEXP_LOCUS27871</name>
</gene>
<comment type="caution">
    <text evidence="11">The sequence shown here is derived from an EMBL/GenBank/DDBJ whole genome shotgun (WGS) entry which is preliminary data.</text>
</comment>
<feature type="region of interest" description="Disordered" evidence="8">
    <location>
        <begin position="996"/>
        <end position="1103"/>
    </location>
</feature>
<feature type="compositionally biased region" description="Basic and acidic residues" evidence="8">
    <location>
        <begin position="447"/>
        <end position="456"/>
    </location>
</feature>
<feature type="compositionally biased region" description="Polar residues" evidence="8">
    <location>
        <begin position="436"/>
        <end position="446"/>
    </location>
</feature>
<dbReference type="InterPro" id="IPR000313">
    <property type="entry name" value="PWWP_dom"/>
</dbReference>
<dbReference type="PANTHER" id="PTHR12550:SF70">
    <property type="entry name" value="JIL-1 ANCHORING AND STABILIZING PROTEIN, ISOFORM A"/>
    <property type="match status" value="1"/>
</dbReference>
<evidence type="ECO:0000256" key="8">
    <source>
        <dbReference type="SAM" id="MobiDB-lite"/>
    </source>
</evidence>
<dbReference type="EMBL" id="CAUOFW020003314">
    <property type="protein sequence ID" value="CAK9159178.1"/>
    <property type="molecule type" value="Genomic_DNA"/>
</dbReference>
<dbReference type="SUPFAM" id="SSF63748">
    <property type="entry name" value="Tudor/PWWP/MBT"/>
    <property type="match status" value="1"/>
</dbReference>
<feature type="compositionally biased region" description="Basic and acidic residues" evidence="8">
    <location>
        <begin position="401"/>
        <end position="415"/>
    </location>
</feature>
<evidence type="ECO:0000259" key="10">
    <source>
        <dbReference type="PROSITE" id="PS51391"/>
    </source>
</evidence>
<evidence type="ECO:0000256" key="2">
    <source>
        <dbReference type="ARBA" id="ARBA00022473"/>
    </source>
</evidence>
<keyword evidence="3" id="KW-0507">mRNA processing</keyword>
<evidence type="ECO:0000259" key="9">
    <source>
        <dbReference type="PROSITE" id="PS50812"/>
    </source>
</evidence>
<evidence type="ECO:0000256" key="1">
    <source>
        <dbReference type="ARBA" id="ARBA00004123"/>
    </source>
</evidence>
<evidence type="ECO:0000256" key="7">
    <source>
        <dbReference type="ARBA" id="ARBA00023242"/>
    </source>
</evidence>
<dbReference type="Proteomes" id="UP001642360">
    <property type="component" value="Unassembled WGS sequence"/>
</dbReference>
<dbReference type="PROSITE" id="PS51391">
    <property type="entry name" value="CID"/>
    <property type="match status" value="1"/>
</dbReference>
<dbReference type="GO" id="GO:0009908">
    <property type="term" value="P:flower development"/>
    <property type="evidence" value="ECO:0007669"/>
    <property type="project" value="UniProtKB-KW"/>
</dbReference>
<keyword evidence="7" id="KW-0539">Nucleus</keyword>
<accession>A0ABC8SWC9</accession>
<dbReference type="FunFam" id="1.25.40.90:FF:000037">
    <property type="entry name" value="Enhancer of ag-4 2"/>
    <property type="match status" value="1"/>
</dbReference>
<dbReference type="SMART" id="SM00582">
    <property type="entry name" value="RPR"/>
    <property type="match status" value="1"/>
</dbReference>
<dbReference type="PROSITE" id="PS50812">
    <property type="entry name" value="PWWP"/>
    <property type="match status" value="1"/>
</dbReference>
<feature type="domain" description="CID" evidence="10">
    <location>
        <begin position="716"/>
        <end position="857"/>
    </location>
</feature>
<feature type="region of interest" description="Disordered" evidence="8">
    <location>
        <begin position="314"/>
        <end position="349"/>
    </location>
</feature>
<keyword evidence="4" id="KW-0805">Transcription regulation</keyword>
<dbReference type="PRINTS" id="PR01217">
    <property type="entry name" value="PRICHEXTENSN"/>
</dbReference>
<dbReference type="InterPro" id="IPR008942">
    <property type="entry name" value="ENTH_VHS"/>
</dbReference>
<feature type="compositionally biased region" description="Acidic residues" evidence="8">
    <location>
        <begin position="908"/>
        <end position="917"/>
    </location>
</feature>
<dbReference type="GO" id="GO:0006397">
    <property type="term" value="P:mRNA processing"/>
    <property type="evidence" value="ECO:0007669"/>
    <property type="project" value="UniProtKB-KW"/>
</dbReference>
<feature type="compositionally biased region" description="Basic and acidic residues" evidence="8">
    <location>
        <begin position="918"/>
        <end position="931"/>
    </location>
</feature>
<evidence type="ECO:0000256" key="3">
    <source>
        <dbReference type="ARBA" id="ARBA00022664"/>
    </source>
</evidence>
<feature type="domain" description="PWWP" evidence="9">
    <location>
        <begin position="20"/>
        <end position="77"/>
    </location>
</feature>
<feature type="compositionally biased region" description="Pro residues" evidence="8">
    <location>
        <begin position="1014"/>
        <end position="1059"/>
    </location>
</feature>
<comment type="subcellular location">
    <subcellularLocation>
        <location evidence="1">Nucleus</location>
    </subcellularLocation>
</comment>
<feature type="compositionally biased region" description="Low complexity" evidence="8">
    <location>
        <begin position="668"/>
        <end position="681"/>
    </location>
</feature>
<feature type="region of interest" description="Disordered" evidence="8">
    <location>
        <begin position="1288"/>
        <end position="1335"/>
    </location>
</feature>
<feature type="region of interest" description="Disordered" evidence="8">
    <location>
        <begin position="111"/>
        <end position="133"/>
    </location>
</feature>
<evidence type="ECO:0000313" key="11">
    <source>
        <dbReference type="EMBL" id="CAK9159178.1"/>
    </source>
</evidence>
<feature type="compositionally biased region" description="Polar residues" evidence="8">
    <location>
        <begin position="525"/>
        <end position="539"/>
    </location>
</feature>
<dbReference type="Pfam" id="PF00855">
    <property type="entry name" value="PWWP"/>
    <property type="match status" value="1"/>
</dbReference>
<dbReference type="PANTHER" id="PTHR12550">
    <property type="entry name" value="HEPATOMA-DERIVED GROWTH FACTOR-RELATED"/>
    <property type="match status" value="1"/>
</dbReference>
<evidence type="ECO:0000256" key="6">
    <source>
        <dbReference type="ARBA" id="ARBA00023163"/>
    </source>
</evidence>
<evidence type="ECO:0000256" key="5">
    <source>
        <dbReference type="ARBA" id="ARBA00023089"/>
    </source>
</evidence>
<evidence type="ECO:0000256" key="4">
    <source>
        <dbReference type="ARBA" id="ARBA00023015"/>
    </source>
</evidence>
<feature type="compositionally biased region" description="Pro residues" evidence="8">
    <location>
        <begin position="1069"/>
        <end position="1078"/>
    </location>
</feature>
<dbReference type="Gene3D" id="1.25.40.90">
    <property type="match status" value="1"/>
</dbReference>
<feature type="compositionally biased region" description="Polar residues" evidence="8">
    <location>
        <begin position="1325"/>
        <end position="1335"/>
    </location>
</feature>
<feature type="compositionally biased region" description="Polar residues" evidence="8">
    <location>
        <begin position="501"/>
        <end position="514"/>
    </location>
</feature>
<keyword evidence="5" id="KW-0287">Flowering</keyword>
<dbReference type="Pfam" id="PF04818">
    <property type="entry name" value="CID"/>
    <property type="match status" value="1"/>
</dbReference>
<feature type="region of interest" description="Disordered" evidence="8">
    <location>
        <begin position="664"/>
        <end position="715"/>
    </location>
</feature>
<name>A0ABC8SWC9_9AQUA</name>
<feature type="compositionally biased region" description="Polar residues" evidence="8">
    <location>
        <begin position="554"/>
        <end position="564"/>
    </location>
</feature>
<feature type="region of interest" description="Disordered" evidence="8">
    <location>
        <begin position="368"/>
        <end position="388"/>
    </location>
</feature>
<keyword evidence="2" id="KW-0217">Developmental protein</keyword>
<reference evidence="11 12" key="1">
    <citation type="submission" date="2024-02" db="EMBL/GenBank/DDBJ databases">
        <authorList>
            <person name="Vignale AGUSTIN F."/>
            <person name="Sosa J E."/>
            <person name="Modenutti C."/>
        </authorList>
    </citation>
    <scope>NUCLEOTIDE SEQUENCE [LARGE SCALE GENOMIC DNA]</scope>
</reference>
<evidence type="ECO:0000313" key="12">
    <source>
        <dbReference type="Proteomes" id="UP001642360"/>
    </source>
</evidence>
<feature type="region of interest" description="Disordered" evidence="8">
    <location>
        <begin position="401"/>
        <end position="564"/>
    </location>
</feature>
<keyword evidence="6" id="KW-0804">Transcription</keyword>
<protein>
    <recommendedName>
        <fullName evidence="13">ENHANCER OF AG-4 protein 2</fullName>
    </recommendedName>
</protein>
<evidence type="ECO:0008006" key="13">
    <source>
        <dbReference type="Google" id="ProtNLM"/>
    </source>
</evidence>
<keyword evidence="12" id="KW-1185">Reference proteome</keyword>
<feature type="region of interest" description="Disordered" evidence="8">
    <location>
        <begin position="637"/>
        <end position="656"/>
    </location>
</feature>
<dbReference type="InterPro" id="IPR006569">
    <property type="entry name" value="CID_dom"/>
</dbReference>